<dbReference type="CDD" id="cd03293">
    <property type="entry name" value="ABC_NrtD_SsuB_transporters"/>
    <property type="match status" value="1"/>
</dbReference>
<dbReference type="PROSITE" id="PS50893">
    <property type="entry name" value="ABC_TRANSPORTER_2"/>
    <property type="match status" value="1"/>
</dbReference>
<dbReference type="PROSITE" id="PS00211">
    <property type="entry name" value="ABC_TRANSPORTER_1"/>
    <property type="match status" value="1"/>
</dbReference>
<dbReference type="STRING" id="1045775.SAMN05216378_5066"/>
<dbReference type="InterPro" id="IPR027417">
    <property type="entry name" value="P-loop_NTPase"/>
</dbReference>
<dbReference type="Proteomes" id="UP000198855">
    <property type="component" value="Unassembled WGS sequence"/>
</dbReference>
<evidence type="ECO:0000313" key="5">
    <source>
        <dbReference type="EMBL" id="SFF09133.1"/>
    </source>
</evidence>
<dbReference type="EMBL" id="FOMT01000005">
    <property type="protein sequence ID" value="SFF09133.1"/>
    <property type="molecule type" value="Genomic_DNA"/>
</dbReference>
<dbReference type="PANTHER" id="PTHR42788">
    <property type="entry name" value="TAURINE IMPORT ATP-BINDING PROTEIN-RELATED"/>
    <property type="match status" value="1"/>
</dbReference>
<keyword evidence="3 5" id="KW-0067">ATP-binding</keyword>
<dbReference type="GO" id="GO:0016887">
    <property type="term" value="F:ATP hydrolysis activity"/>
    <property type="evidence" value="ECO:0007669"/>
    <property type="project" value="InterPro"/>
</dbReference>
<sequence length="264" mass="28334">MAGEDNRLELKDVSHVYVNEKGASLAVEKLNLTVRRGEFVSLVGPSGCGKTTILSMLAGLFPPSGGQVLLAGAPVLGPSRLVGYMLQQDFLFPWRTIRDNAAIGLEITGGKTAAALKEVDRLLTELGLPGSGSKYPHELSGGMRQRVALARMLATNPEVMLLDEPFSALDLHIKLQLEDLVDETLKRLGKTAVLVTHDLAEAVAMSDRVIVLAANPGRIVKELVVPDAIRQATPMEARKLPGFQDVFDQLWAELNRAEGGGGHA</sequence>
<evidence type="ECO:0000256" key="1">
    <source>
        <dbReference type="ARBA" id="ARBA00022448"/>
    </source>
</evidence>
<organism evidence="5 6">
    <name type="scientific">Paenibacillus catalpae</name>
    <dbReference type="NCBI Taxonomy" id="1045775"/>
    <lineage>
        <taxon>Bacteria</taxon>
        <taxon>Bacillati</taxon>
        <taxon>Bacillota</taxon>
        <taxon>Bacilli</taxon>
        <taxon>Bacillales</taxon>
        <taxon>Paenibacillaceae</taxon>
        <taxon>Paenibacillus</taxon>
    </lineage>
</organism>
<dbReference type="InterPro" id="IPR003593">
    <property type="entry name" value="AAA+_ATPase"/>
</dbReference>
<accession>A0A1I2FW01</accession>
<evidence type="ECO:0000256" key="2">
    <source>
        <dbReference type="ARBA" id="ARBA00022741"/>
    </source>
</evidence>
<evidence type="ECO:0000313" key="6">
    <source>
        <dbReference type="Proteomes" id="UP000198855"/>
    </source>
</evidence>
<dbReference type="InterPro" id="IPR050166">
    <property type="entry name" value="ABC_transporter_ATP-bind"/>
</dbReference>
<dbReference type="Gene3D" id="3.40.50.300">
    <property type="entry name" value="P-loop containing nucleotide triphosphate hydrolases"/>
    <property type="match status" value="1"/>
</dbReference>
<dbReference type="AlphaFoldDB" id="A0A1I2FW01"/>
<keyword evidence="2" id="KW-0547">Nucleotide-binding</keyword>
<name>A0A1I2FW01_9BACL</name>
<dbReference type="RefSeq" id="WP_091189183.1">
    <property type="nucleotide sequence ID" value="NZ_FOMT01000005.1"/>
</dbReference>
<dbReference type="Pfam" id="PF00005">
    <property type="entry name" value="ABC_tran"/>
    <property type="match status" value="1"/>
</dbReference>
<keyword evidence="1" id="KW-0813">Transport</keyword>
<proteinExistence type="predicted"/>
<reference evidence="6" key="1">
    <citation type="submission" date="2016-10" db="EMBL/GenBank/DDBJ databases">
        <authorList>
            <person name="Varghese N."/>
            <person name="Submissions S."/>
        </authorList>
    </citation>
    <scope>NUCLEOTIDE SEQUENCE [LARGE SCALE GENOMIC DNA]</scope>
    <source>
        <strain evidence="6">CGMCC 1.10784</strain>
    </source>
</reference>
<dbReference type="InterPro" id="IPR003439">
    <property type="entry name" value="ABC_transporter-like_ATP-bd"/>
</dbReference>
<dbReference type="SMART" id="SM00382">
    <property type="entry name" value="AAA"/>
    <property type="match status" value="1"/>
</dbReference>
<dbReference type="SUPFAM" id="SSF52540">
    <property type="entry name" value="P-loop containing nucleoside triphosphate hydrolases"/>
    <property type="match status" value="1"/>
</dbReference>
<evidence type="ECO:0000259" key="4">
    <source>
        <dbReference type="PROSITE" id="PS50893"/>
    </source>
</evidence>
<feature type="domain" description="ABC transporter" evidence="4">
    <location>
        <begin position="8"/>
        <end position="239"/>
    </location>
</feature>
<keyword evidence="6" id="KW-1185">Reference proteome</keyword>
<dbReference type="InterPro" id="IPR017871">
    <property type="entry name" value="ABC_transporter-like_CS"/>
</dbReference>
<dbReference type="OrthoDB" id="18967at2"/>
<dbReference type="GO" id="GO:0005524">
    <property type="term" value="F:ATP binding"/>
    <property type="evidence" value="ECO:0007669"/>
    <property type="project" value="UniProtKB-KW"/>
</dbReference>
<evidence type="ECO:0000256" key="3">
    <source>
        <dbReference type="ARBA" id="ARBA00022840"/>
    </source>
</evidence>
<dbReference type="PANTHER" id="PTHR42788:SF21">
    <property type="entry name" value="ABC TRANSPORTER ATP-BINDING PROTEIN"/>
    <property type="match status" value="1"/>
</dbReference>
<gene>
    <name evidence="5" type="ORF">SAMN05216378_5066</name>
</gene>
<protein>
    <submittedName>
        <fullName evidence="5">NitT/TauT family transport system ATP-binding protein</fullName>
    </submittedName>
</protein>